<evidence type="ECO:0000256" key="6">
    <source>
        <dbReference type="ARBA" id="ARBA00023136"/>
    </source>
</evidence>
<keyword evidence="5 7" id="KW-1133">Transmembrane helix</keyword>
<comment type="caution">
    <text evidence="9">The sequence shown here is derived from an EMBL/GenBank/DDBJ whole genome shotgun (WGS) entry which is preliminary data.</text>
</comment>
<proteinExistence type="inferred from homology"/>
<dbReference type="CDD" id="cd06261">
    <property type="entry name" value="TM_PBP2"/>
    <property type="match status" value="1"/>
</dbReference>
<evidence type="ECO:0000256" key="3">
    <source>
        <dbReference type="ARBA" id="ARBA00022475"/>
    </source>
</evidence>
<dbReference type="Gene3D" id="1.10.3720.10">
    <property type="entry name" value="MetI-like"/>
    <property type="match status" value="1"/>
</dbReference>
<evidence type="ECO:0000256" key="5">
    <source>
        <dbReference type="ARBA" id="ARBA00022989"/>
    </source>
</evidence>
<evidence type="ECO:0000259" key="8">
    <source>
        <dbReference type="PROSITE" id="PS50928"/>
    </source>
</evidence>
<dbReference type="PANTHER" id="PTHR43744:SF9">
    <property type="entry name" value="POLYGALACTURONAN_RHAMNOGALACTURONAN TRANSPORT SYSTEM PERMEASE PROTEIN YTCP"/>
    <property type="match status" value="1"/>
</dbReference>
<reference evidence="9 10" key="1">
    <citation type="submission" date="2016-05" db="EMBL/GenBank/DDBJ databases">
        <title>Paenibacillus sp. 1ZS3-15 nov., isolated from the rhizosphere soil.</title>
        <authorList>
            <person name="Zhang X.X."/>
            <person name="Zhang J."/>
        </authorList>
    </citation>
    <scope>NUCLEOTIDE SEQUENCE [LARGE SCALE GENOMIC DNA]</scope>
    <source>
        <strain evidence="9 10">1ZS3-15</strain>
    </source>
</reference>
<keyword evidence="3" id="KW-1003">Cell membrane</keyword>
<dbReference type="RefSeq" id="WP_068664919.1">
    <property type="nucleotide sequence ID" value="NZ_LYPB01000069.1"/>
</dbReference>
<dbReference type="GO" id="GO:0005886">
    <property type="term" value="C:plasma membrane"/>
    <property type="evidence" value="ECO:0007669"/>
    <property type="project" value="UniProtKB-SubCell"/>
</dbReference>
<evidence type="ECO:0000256" key="1">
    <source>
        <dbReference type="ARBA" id="ARBA00004651"/>
    </source>
</evidence>
<dbReference type="AlphaFoldDB" id="A0A198AAB2"/>
<evidence type="ECO:0000256" key="4">
    <source>
        <dbReference type="ARBA" id="ARBA00022692"/>
    </source>
</evidence>
<evidence type="ECO:0000256" key="7">
    <source>
        <dbReference type="RuleBase" id="RU363032"/>
    </source>
</evidence>
<dbReference type="InterPro" id="IPR000515">
    <property type="entry name" value="MetI-like"/>
</dbReference>
<dbReference type="OrthoDB" id="9810086at2"/>
<feature type="transmembrane region" description="Helical" evidence="7">
    <location>
        <begin position="143"/>
        <end position="164"/>
    </location>
</feature>
<dbReference type="EMBL" id="LYPB01000069">
    <property type="protein sequence ID" value="OAS17893.1"/>
    <property type="molecule type" value="Genomic_DNA"/>
</dbReference>
<dbReference type="STRING" id="1850517.A8708_28155"/>
<protein>
    <submittedName>
        <fullName evidence="9">ABC transporter permease</fullName>
    </submittedName>
</protein>
<feature type="transmembrane region" description="Helical" evidence="7">
    <location>
        <begin position="264"/>
        <end position="281"/>
    </location>
</feature>
<dbReference type="InterPro" id="IPR035906">
    <property type="entry name" value="MetI-like_sf"/>
</dbReference>
<keyword evidence="10" id="KW-1185">Reference proteome</keyword>
<evidence type="ECO:0000313" key="9">
    <source>
        <dbReference type="EMBL" id="OAS17893.1"/>
    </source>
</evidence>
<keyword evidence="6 7" id="KW-0472">Membrane</keyword>
<comment type="subcellular location">
    <subcellularLocation>
        <location evidence="1 7">Cell membrane</location>
        <topology evidence="1 7">Multi-pass membrane protein</topology>
    </subcellularLocation>
</comment>
<keyword evidence="4 7" id="KW-0812">Transmembrane</keyword>
<sequence>MVDRYSWSRWLFVALNYTFLILLAVLCILPLIHVLAISLSSNLAVSAGLVKLWPKDLTFISYEFILRKSEFLLSLLVTLKRVLLGVAVNMLLTILAAYPLSKETSEFKGRTVYVWILVFTMLFSGGLIPLYMTVKTLGLLDSIWSLILPHALPVFNVVLLLNFFRGIPKELEEAAFIDGAGYMKILWKVYVPLSMPSIATLTLFATVGHWNAWFDGLIFMNSPANYPLQSYLYTIVNNVDAIMGNLDLVNIKLYEEVSSRTAKAAQIFLGALPILLLYPFLQRFFIKGIVVGSVKG</sequence>
<feature type="transmembrane region" description="Helical" evidence="7">
    <location>
        <begin position="82"/>
        <end position="100"/>
    </location>
</feature>
<feature type="transmembrane region" description="Helical" evidence="7">
    <location>
        <begin position="12"/>
        <end position="36"/>
    </location>
</feature>
<dbReference type="Proteomes" id="UP000078454">
    <property type="component" value="Unassembled WGS sequence"/>
</dbReference>
<comment type="similarity">
    <text evidence="7">Belongs to the binding-protein-dependent transport system permease family.</text>
</comment>
<feature type="transmembrane region" description="Helical" evidence="7">
    <location>
        <begin position="185"/>
        <end position="210"/>
    </location>
</feature>
<dbReference type="Pfam" id="PF00528">
    <property type="entry name" value="BPD_transp_1"/>
    <property type="match status" value="1"/>
</dbReference>
<dbReference type="PROSITE" id="PS50928">
    <property type="entry name" value="ABC_TM1"/>
    <property type="match status" value="1"/>
</dbReference>
<name>A0A198AAB2_9BACL</name>
<evidence type="ECO:0000256" key="2">
    <source>
        <dbReference type="ARBA" id="ARBA00022448"/>
    </source>
</evidence>
<accession>A0A198AAB2</accession>
<feature type="domain" description="ABC transmembrane type-1" evidence="8">
    <location>
        <begin position="71"/>
        <end position="278"/>
    </location>
</feature>
<organism evidence="9 10">
    <name type="scientific">Paenibacillus oryzisoli</name>
    <dbReference type="NCBI Taxonomy" id="1850517"/>
    <lineage>
        <taxon>Bacteria</taxon>
        <taxon>Bacillati</taxon>
        <taxon>Bacillota</taxon>
        <taxon>Bacilli</taxon>
        <taxon>Bacillales</taxon>
        <taxon>Paenibacillaceae</taxon>
        <taxon>Paenibacillus</taxon>
    </lineage>
</organism>
<dbReference type="GO" id="GO:0055085">
    <property type="term" value="P:transmembrane transport"/>
    <property type="evidence" value="ECO:0007669"/>
    <property type="project" value="InterPro"/>
</dbReference>
<feature type="transmembrane region" description="Helical" evidence="7">
    <location>
        <begin position="112"/>
        <end position="131"/>
    </location>
</feature>
<keyword evidence="2 7" id="KW-0813">Transport</keyword>
<gene>
    <name evidence="9" type="ORF">A8708_28155</name>
</gene>
<dbReference type="PANTHER" id="PTHR43744">
    <property type="entry name" value="ABC TRANSPORTER PERMEASE PROTEIN MG189-RELATED-RELATED"/>
    <property type="match status" value="1"/>
</dbReference>
<dbReference type="SUPFAM" id="SSF161098">
    <property type="entry name" value="MetI-like"/>
    <property type="match status" value="1"/>
</dbReference>
<evidence type="ECO:0000313" key="10">
    <source>
        <dbReference type="Proteomes" id="UP000078454"/>
    </source>
</evidence>